<proteinExistence type="predicted"/>
<evidence type="ECO:0000259" key="1">
    <source>
        <dbReference type="Pfam" id="PF07603"/>
    </source>
</evidence>
<evidence type="ECO:0000313" key="2">
    <source>
        <dbReference type="EMBL" id="PQJ97438.1"/>
    </source>
</evidence>
<name>A0A2S7XVD5_9GAMM</name>
<organism evidence="2 3">
    <name type="scientific">Chromatium okenii</name>
    <dbReference type="NCBI Taxonomy" id="61644"/>
    <lineage>
        <taxon>Bacteria</taxon>
        <taxon>Pseudomonadati</taxon>
        <taxon>Pseudomonadota</taxon>
        <taxon>Gammaproteobacteria</taxon>
        <taxon>Chromatiales</taxon>
        <taxon>Chromatiaceae</taxon>
        <taxon>Chromatium</taxon>
    </lineage>
</organism>
<dbReference type="PANTHER" id="PTHR35812">
    <property type="entry name" value="LIPOPROTEIN"/>
    <property type="match status" value="1"/>
</dbReference>
<dbReference type="Proteomes" id="UP000239936">
    <property type="component" value="Unassembled WGS sequence"/>
</dbReference>
<dbReference type="AlphaFoldDB" id="A0A2S7XVD5"/>
<keyword evidence="3" id="KW-1185">Reference proteome</keyword>
<dbReference type="Pfam" id="PF07603">
    <property type="entry name" value="Lcl_C"/>
    <property type="match status" value="1"/>
</dbReference>
<feature type="domain" description="Lcl C-terminal" evidence="1">
    <location>
        <begin position="59"/>
        <end position="212"/>
    </location>
</feature>
<comment type="caution">
    <text evidence="2">The sequence shown here is derived from an EMBL/GenBank/DDBJ whole genome shotgun (WGS) entry which is preliminary data.</text>
</comment>
<gene>
    <name evidence="2" type="ORF">CXB77_02445</name>
</gene>
<dbReference type="OrthoDB" id="9793251at2"/>
<evidence type="ECO:0000313" key="3">
    <source>
        <dbReference type="Proteomes" id="UP000239936"/>
    </source>
</evidence>
<dbReference type="EMBL" id="PPGH01000013">
    <property type="protein sequence ID" value="PQJ97438.1"/>
    <property type="molecule type" value="Genomic_DNA"/>
</dbReference>
<sequence>MRPTNIAGDGVLIFKSCSIGVPIGFEGRYLDLGNGDVLDTQTGKMCKHCGRRYLDLGDGTVVDIRTGLQWMRCSLGQTWNGTTCSGKASYYNQYDAKRAIEKLNRDGGYAGQRDWRLPSLQELKSLVYCSSGQPKKWNDTDDSCKGDYAHPTIDLVAFPMSDGYFWSSSRGTRSGGVFGTKAESGGWQVWFHSGHASVEEDGDSNGYVRPVRGGQ</sequence>
<reference evidence="2 3" key="1">
    <citation type="submission" date="2018-01" db="EMBL/GenBank/DDBJ databases">
        <title>The complete genome sequence of Chromatium okenii LaCa, a purple sulfur bacterium with a turbulent life.</title>
        <authorList>
            <person name="Luedin S.M."/>
            <person name="Liechti N."/>
            <person name="Storelli N."/>
            <person name="Danza F."/>
            <person name="Wittwer M."/>
            <person name="Pothier J.F."/>
            <person name="Tonolla M.A."/>
        </authorList>
    </citation>
    <scope>NUCLEOTIDE SEQUENCE [LARGE SCALE GENOMIC DNA]</scope>
    <source>
        <strain evidence="2 3">LaCa</strain>
    </source>
</reference>
<accession>A0A2S7XVD5</accession>
<dbReference type="InterPro" id="IPR011460">
    <property type="entry name" value="Lcl_C"/>
</dbReference>
<dbReference type="PANTHER" id="PTHR35812:SF1">
    <property type="entry name" value="LIPOPROTEIN"/>
    <property type="match status" value="1"/>
</dbReference>
<protein>
    <recommendedName>
        <fullName evidence="1">Lcl C-terminal domain-containing protein</fullName>
    </recommendedName>
</protein>